<evidence type="ECO:0000256" key="1">
    <source>
        <dbReference type="SAM" id="MobiDB-lite"/>
    </source>
</evidence>
<proteinExistence type="predicted"/>
<feature type="region of interest" description="Disordered" evidence="1">
    <location>
        <begin position="875"/>
        <end position="895"/>
    </location>
</feature>
<sequence length="1455" mass="160825">MKNTNYSNRMDGNMISTSTQHSRMAQKAPDAQVYQSQYHQPSDCINPRDTFLYEHDEWSGLFQGSPSEITQSQDQQLSQQPSAGAQSPFNNAGDANYSMDRLPNGDHFGGSYTEMLDLDAEAADPYFGVHVWSGVDPQLAIQQPVIEQDQTVQLEVTEPQVGEGNVEGPMFMHNNLSNSETSKNANPNLGSMDAQDERPALLFELSGDGDALPTQAQTAQTGHAPDLPMIVNIHNSYNTTIGHQGQGNNSSFNFGNQGRLNPAFFDSNTQNTQYGSSTFGQVRNGLGLDPTAATPQIPGYYPGMTDPTQPGINNLATNSQYPEHITGPDSGPQHGSELPATRKRTHDSPQQDSPPPVRRKRTRKNGTKDNQPQSVSQNIVPDEHMHMQAPDDFGSTQLQMLPQQTHGGDFLDTNREYLPLSELRPEFLDNGLVLSPNRVDSTTLSSTRRQTRQSINPGNESPASLNANLGGAVPGAQKAGAKRKNNGGKKRSGKNSKRLAWEDRLESQRPRVWMMEYEIEDIEPEYEENPRKAYQDMDNPKKGMNNRQKARDEEEKRKKMCKPEEYVPKFIPCDYKPKARLQKFYDAWLQAKKEGDASDPWMNRQRRTADNGIYKPKQNSLPMGGGGGSQILGLDDHAQSPTRALRHKVFKSMKEAGGKVLRTLTRSPRPRPQPTFNMSNVHGAEFADATSTDRSNENFDQFNATEPNPEQYTHSEVWTGSQQTFNGMFRKANDHLADASNIVLDPTGTSNNSIIRGPDSSSPVTATYPRSYPQIDQQDTTEMHTVDVTNPSQILRTQEDFDRFINGPIPELSTEQVKLLEAMDFTVSNFSLTNCLDEADLGVAVSQDAPTTGYSQSINTSHRSQHGTDNSVLLQNGMAYGRSPPQNDGIMQNPMTLTRDKSGGKYPSQYQEGYQAALYSDPSSHMYTNEQTAGIYQASESGPSTGLRQSAHTMALEQPATSQSLAGAAQNVFKHNNPRYPPTVYEGYNGGGPSQANGAYTYPDPPYGNFKEVEPSQLSDSHQSFALENTGNNHNFRAGMELQQVQNDPINASVAQTENVMSNNDEIDESEEDTQVVNDPRDWRKRPDYVKPRIRMTEEEYQWLRPNAPAREVFVTAKKNADEKRRKEEAKADEMEKAGKPRPKPKPQKPIKGGVHVSVEEKERFYNRRRDLSMVGRSLLTLKPQLRGKRKRRDVSGSMKSKPESKKQRLPGSGENGSSRENNAAQTMQETRARASITANTYADFSQASAGQQADQGVVNGELGYSAGPMSGRGGAYHSMTNGRGSERYTGNFQYDYNENLAMQSSQSGPTPRYTGSRSRVQSPPPMGPEQNSMSSSLHPSGRANPFGIGLDGLDGLDAIYEFNRTHTTVATGGNEPPSLFDSQDGQVPRLTSPVHVSNQSGGGQQIPNSLIDPMLLPQAQVSASRGTEAPKRGRVDDDEDANAEETRGKRRRDN</sequence>
<feature type="compositionally biased region" description="Basic and acidic residues" evidence="1">
    <location>
        <begin position="1119"/>
        <end position="1139"/>
    </location>
</feature>
<comment type="caution">
    <text evidence="2">The sequence shown here is derived from an EMBL/GenBank/DDBJ whole genome shotgun (WGS) entry which is preliminary data.</text>
</comment>
<evidence type="ECO:0000313" key="2">
    <source>
        <dbReference type="EMBL" id="ESZ94412.1"/>
    </source>
</evidence>
<feature type="region of interest" description="Disordered" evidence="1">
    <location>
        <begin position="297"/>
        <end position="381"/>
    </location>
</feature>
<feature type="region of interest" description="Disordered" evidence="1">
    <location>
        <begin position="1177"/>
        <end position="1233"/>
    </location>
</feature>
<feature type="region of interest" description="Disordered" evidence="1">
    <location>
        <begin position="1369"/>
        <end position="1455"/>
    </location>
</feature>
<feature type="compositionally biased region" description="Polar residues" evidence="1">
    <location>
        <begin position="1216"/>
        <end position="1230"/>
    </location>
</feature>
<feature type="compositionally biased region" description="Basic residues" evidence="1">
    <location>
        <begin position="480"/>
        <end position="497"/>
    </location>
</feature>
<feature type="compositionally biased region" description="Low complexity" evidence="1">
    <location>
        <begin position="71"/>
        <end position="82"/>
    </location>
</feature>
<feature type="compositionally biased region" description="Basic and acidic residues" evidence="1">
    <location>
        <begin position="528"/>
        <end position="541"/>
    </location>
</feature>
<feature type="region of interest" description="Disordered" evidence="1">
    <location>
        <begin position="1303"/>
        <end position="1347"/>
    </location>
</feature>
<feature type="compositionally biased region" description="Low complexity" evidence="1">
    <location>
        <begin position="441"/>
        <end position="454"/>
    </location>
</feature>
<keyword evidence="3" id="KW-1185">Reference proteome</keyword>
<feature type="compositionally biased region" description="Basic and acidic residues" evidence="1">
    <location>
        <begin position="1445"/>
        <end position="1455"/>
    </location>
</feature>
<dbReference type="HOGENOM" id="CLU_251065_0_0_1"/>
<feature type="compositionally biased region" description="Polar residues" evidence="1">
    <location>
        <begin position="455"/>
        <end position="467"/>
    </location>
</feature>
<evidence type="ECO:0000313" key="3">
    <source>
        <dbReference type="Proteomes" id="UP000019487"/>
    </source>
</evidence>
<protein>
    <submittedName>
        <fullName evidence="2">Uncharacterized protein</fullName>
    </submittedName>
</protein>
<gene>
    <name evidence="2" type="ORF">SBOR_5205</name>
</gene>
<feature type="compositionally biased region" description="Polar residues" evidence="1">
    <location>
        <begin position="884"/>
        <end position="895"/>
    </location>
</feature>
<feature type="region of interest" description="Disordered" evidence="1">
    <location>
        <begin position="528"/>
        <end position="557"/>
    </location>
</feature>
<feature type="region of interest" description="Disordered" evidence="1">
    <location>
        <begin position="611"/>
        <end position="635"/>
    </location>
</feature>
<feature type="region of interest" description="Disordered" evidence="1">
    <location>
        <begin position="62"/>
        <end position="97"/>
    </location>
</feature>
<reference evidence="2 3" key="1">
    <citation type="journal article" date="2014" name="Genome Announc.">
        <title>Draft genome sequence of Sclerotinia borealis, a psychrophilic plant pathogenic fungus.</title>
        <authorList>
            <person name="Mardanov A.V."/>
            <person name="Beletsky A.V."/>
            <person name="Kadnikov V.V."/>
            <person name="Ignatov A.N."/>
            <person name="Ravin N.V."/>
        </authorList>
    </citation>
    <scope>NUCLEOTIDE SEQUENCE [LARGE SCALE GENOMIC DNA]</scope>
    <source>
        <strain evidence="3">F-4157</strain>
    </source>
</reference>
<accession>W9CCE3</accession>
<feature type="region of interest" description="Disordered" evidence="1">
    <location>
        <begin position="1"/>
        <end position="30"/>
    </location>
</feature>
<organism evidence="2 3">
    <name type="scientific">Sclerotinia borealis (strain F-4128)</name>
    <dbReference type="NCBI Taxonomy" id="1432307"/>
    <lineage>
        <taxon>Eukaryota</taxon>
        <taxon>Fungi</taxon>
        <taxon>Dikarya</taxon>
        <taxon>Ascomycota</taxon>
        <taxon>Pezizomycotina</taxon>
        <taxon>Leotiomycetes</taxon>
        <taxon>Helotiales</taxon>
        <taxon>Sclerotiniaceae</taxon>
        <taxon>Sclerotinia</taxon>
    </lineage>
</organism>
<feature type="compositionally biased region" description="Polar residues" evidence="1">
    <location>
        <begin position="1"/>
        <end position="23"/>
    </location>
</feature>
<dbReference type="EMBL" id="AYSA01000246">
    <property type="protein sequence ID" value="ESZ94412.1"/>
    <property type="molecule type" value="Genomic_DNA"/>
</dbReference>
<feature type="compositionally biased region" description="Polar residues" evidence="1">
    <location>
        <begin position="306"/>
        <end position="321"/>
    </location>
</feature>
<feature type="compositionally biased region" description="Polar residues" evidence="1">
    <location>
        <begin position="1330"/>
        <end position="1339"/>
    </location>
</feature>
<feature type="compositionally biased region" description="Polar residues" evidence="1">
    <location>
        <begin position="368"/>
        <end position="379"/>
    </location>
</feature>
<feature type="region of interest" description="Disordered" evidence="1">
    <location>
        <begin position="438"/>
        <end position="502"/>
    </location>
</feature>
<name>W9CCE3_SCLBF</name>
<dbReference type="OrthoDB" id="3535741at2759"/>
<dbReference type="Proteomes" id="UP000019487">
    <property type="component" value="Unassembled WGS sequence"/>
</dbReference>
<feature type="region of interest" description="Disordered" evidence="1">
    <location>
        <begin position="1116"/>
        <end position="1162"/>
    </location>
</feature>
<feature type="compositionally biased region" description="Polar residues" evidence="1">
    <location>
        <begin position="1303"/>
        <end position="1322"/>
    </location>
</feature>
<feature type="compositionally biased region" description="Basic residues" evidence="1">
    <location>
        <begin position="1140"/>
        <end position="1149"/>
    </location>
</feature>